<proteinExistence type="predicted"/>
<organism evidence="2 3">
    <name type="scientific">Dactylosporangium maewongense</name>
    <dbReference type="NCBI Taxonomy" id="634393"/>
    <lineage>
        <taxon>Bacteria</taxon>
        <taxon>Bacillati</taxon>
        <taxon>Actinomycetota</taxon>
        <taxon>Actinomycetes</taxon>
        <taxon>Micromonosporales</taxon>
        <taxon>Micromonosporaceae</taxon>
        <taxon>Dactylosporangium</taxon>
    </lineage>
</organism>
<evidence type="ECO:0000313" key="2">
    <source>
        <dbReference type="EMBL" id="GAA1505474.1"/>
    </source>
</evidence>
<name>A0ABN1ZVW8_9ACTN</name>
<keyword evidence="1" id="KW-1133">Transmembrane helix</keyword>
<dbReference type="EMBL" id="BAAAQD010000002">
    <property type="protein sequence ID" value="GAA1505474.1"/>
    <property type="molecule type" value="Genomic_DNA"/>
</dbReference>
<dbReference type="Proteomes" id="UP001501470">
    <property type="component" value="Unassembled WGS sequence"/>
</dbReference>
<keyword evidence="1" id="KW-0472">Membrane</keyword>
<keyword evidence="1" id="KW-0812">Transmembrane</keyword>
<reference evidence="2 3" key="1">
    <citation type="journal article" date="2019" name="Int. J. Syst. Evol. Microbiol.">
        <title>The Global Catalogue of Microorganisms (GCM) 10K type strain sequencing project: providing services to taxonomists for standard genome sequencing and annotation.</title>
        <authorList>
            <consortium name="The Broad Institute Genomics Platform"/>
            <consortium name="The Broad Institute Genome Sequencing Center for Infectious Disease"/>
            <person name="Wu L."/>
            <person name="Ma J."/>
        </authorList>
    </citation>
    <scope>NUCLEOTIDE SEQUENCE [LARGE SCALE GENOMIC DNA]</scope>
    <source>
        <strain evidence="2 3">JCM 15933</strain>
    </source>
</reference>
<comment type="caution">
    <text evidence="2">The sequence shown here is derived from an EMBL/GenBank/DDBJ whole genome shotgun (WGS) entry which is preliminary data.</text>
</comment>
<accession>A0ABN1ZVW8</accession>
<feature type="transmembrane region" description="Helical" evidence="1">
    <location>
        <begin position="42"/>
        <end position="61"/>
    </location>
</feature>
<evidence type="ECO:0000256" key="1">
    <source>
        <dbReference type="SAM" id="Phobius"/>
    </source>
</evidence>
<gene>
    <name evidence="2" type="ORF">GCM10009827_018820</name>
</gene>
<dbReference type="RefSeq" id="WP_344501390.1">
    <property type="nucleotide sequence ID" value="NZ_BAAAQD010000002.1"/>
</dbReference>
<evidence type="ECO:0000313" key="3">
    <source>
        <dbReference type="Proteomes" id="UP001501470"/>
    </source>
</evidence>
<sequence>MSTQLEQDLAATFGAHDGDVVDTSALADAAARRGRRLRARAYAVRGAALVAVVAAAGAVTVSRSPGVPGPAAQASQSAGADWIRYPPPGGWSVPGLPAVAVPADPSRIGTDPALLHFTVDEWSVVSPYATWRSTGGVETIEFARDGATYKVSLAKTTALLDRLLEDENRDPAGHLPTATDRGDGLFVFTSGPMQRFYYQRWQPVPGVWAQLFAEDAATADAARIKARVRLDVTLRCAAPVQLTALPAGAGLLGCETTLAGNDLPGRLLFATLWAGENTVDRAEISMMRVGLSATSAAPTLTIGGHPAAVFTDDRFRPSVEFPDVNGLRIHIAGTGTYTSPALLTIAEGIRVARAPFDPSTWADRLVT</sequence>
<keyword evidence="3" id="KW-1185">Reference proteome</keyword>
<protein>
    <submittedName>
        <fullName evidence="2">Uncharacterized protein</fullName>
    </submittedName>
</protein>